<dbReference type="AlphaFoldDB" id="E2S1M4"/>
<dbReference type="Proteomes" id="UP000003020">
    <property type="component" value="Unassembled WGS sequence"/>
</dbReference>
<accession>E2S1M4</accession>
<sequence length="104" mass="11526">MPLHFKMRSMKYFAVSYDYNPNNPEIAKARPAHREFTAQLFEEGTIIATGPLTDSKGGALIIVGLADDAVVADAIALMDNDPFYQAGCITGRSFREWNPVNARF</sequence>
<dbReference type="EMBL" id="ABYQ02000003">
    <property type="protein sequence ID" value="EFQ81540.1"/>
    <property type="molecule type" value="Genomic_DNA"/>
</dbReference>
<reference evidence="3 4" key="1">
    <citation type="submission" date="2010-08" db="EMBL/GenBank/DDBJ databases">
        <authorList>
            <person name="Muzny D."/>
            <person name="Qin X."/>
            <person name="Buhay C."/>
            <person name="Dugan-Rocha S."/>
            <person name="Ding Y."/>
            <person name="Chen G."/>
            <person name="Hawes A."/>
            <person name="Holder M."/>
            <person name="Jhangiani S."/>
            <person name="Johnson A."/>
            <person name="Khan Z."/>
            <person name="Li Z."/>
            <person name="Liu W."/>
            <person name="Liu X."/>
            <person name="Perez L."/>
            <person name="Shen H."/>
            <person name="Wang Q."/>
            <person name="Watt J."/>
            <person name="Xi L."/>
            <person name="Xin Y."/>
            <person name="Zhou J."/>
            <person name="Deng J."/>
            <person name="Jiang H."/>
            <person name="Liu Y."/>
            <person name="Qu J."/>
            <person name="Song X.-Z."/>
            <person name="Zhang L."/>
            <person name="Villasana D."/>
            <person name="Johnson A."/>
            <person name="Liu J."/>
            <person name="Liyanage D."/>
            <person name="Lorensuhewa L."/>
            <person name="Robinson T."/>
            <person name="Song A."/>
            <person name="Song B.-B."/>
            <person name="Dinh H."/>
            <person name="Thornton R."/>
            <person name="Coyle M."/>
            <person name="Francisco L."/>
            <person name="Jackson L."/>
            <person name="Javaid M."/>
            <person name="Korchina V."/>
            <person name="Kovar C."/>
            <person name="Mata R."/>
            <person name="Mathew T."/>
            <person name="Ngo R."/>
            <person name="Nguyen L."/>
            <person name="Nguyen N."/>
            <person name="Okwuonu G."/>
            <person name="Ongeri F."/>
            <person name="Pham C."/>
            <person name="Simmons D."/>
            <person name="Wilczek-Boney K."/>
            <person name="Hale W."/>
            <person name="Jakkamsetti A."/>
            <person name="Pham P."/>
            <person name="Ruth R."/>
            <person name="San Lucas F."/>
            <person name="Warren J."/>
            <person name="Zhang J."/>
            <person name="Zhao Z."/>
            <person name="Zhou C."/>
            <person name="Zhu D."/>
            <person name="Lee S."/>
            <person name="Bess C."/>
            <person name="Blankenburg K."/>
            <person name="Forbes L."/>
            <person name="Fu Q."/>
            <person name="Gubbala S."/>
            <person name="Hirani K."/>
            <person name="Jayaseelan J.C."/>
            <person name="Lara F."/>
            <person name="Munidasa M."/>
            <person name="Palculict T."/>
            <person name="Patil S."/>
            <person name="Pu L.-L."/>
            <person name="Saada N."/>
            <person name="Tang L."/>
            <person name="Weissenberger G."/>
            <person name="Zhu Y."/>
            <person name="Hemphill L."/>
            <person name="Shang Y."/>
            <person name="Youmans B."/>
            <person name="Ayvaz T."/>
            <person name="Ross M."/>
            <person name="Santibanez J."/>
            <person name="Aqrawi P."/>
            <person name="Gross S."/>
            <person name="Joshi V."/>
            <person name="Fowler G."/>
            <person name="Nazareth L."/>
            <person name="Reid J."/>
            <person name="Worley K."/>
            <person name="Petrosino J."/>
            <person name="Highlander S."/>
            <person name="Gibbs R."/>
        </authorList>
    </citation>
    <scope>NUCLEOTIDE SEQUENCE [LARGE SCALE GENOMIC DNA]</scope>
    <source>
        <strain evidence="3 4">ATCC 33035</strain>
    </source>
</reference>
<protein>
    <recommendedName>
        <fullName evidence="2">YCII-related domain-containing protein</fullName>
    </recommendedName>
</protein>
<dbReference type="InterPro" id="IPR011008">
    <property type="entry name" value="Dimeric_a/b-barrel"/>
</dbReference>
<evidence type="ECO:0000313" key="4">
    <source>
        <dbReference type="Proteomes" id="UP000003020"/>
    </source>
</evidence>
<dbReference type="Gene3D" id="3.30.70.1060">
    <property type="entry name" value="Dimeric alpha+beta barrel"/>
    <property type="match status" value="1"/>
</dbReference>
<feature type="domain" description="YCII-related" evidence="2">
    <location>
        <begin position="10"/>
        <end position="98"/>
    </location>
</feature>
<evidence type="ECO:0000256" key="1">
    <source>
        <dbReference type="ARBA" id="ARBA00007689"/>
    </source>
</evidence>
<dbReference type="InterPro" id="IPR005545">
    <property type="entry name" value="YCII"/>
</dbReference>
<comment type="similarity">
    <text evidence="1">Belongs to the YciI family.</text>
</comment>
<proteinExistence type="inferred from homology"/>
<comment type="caution">
    <text evidence="3">The sequence shown here is derived from an EMBL/GenBank/DDBJ whole genome shotgun (WGS) entry which is preliminary data.</text>
</comment>
<organism evidence="3 4">
    <name type="scientific">Corynebacterium pseudogenitalium ATCC 33035</name>
    <dbReference type="NCBI Taxonomy" id="525264"/>
    <lineage>
        <taxon>Bacteria</taxon>
        <taxon>Bacillati</taxon>
        <taxon>Actinomycetota</taxon>
        <taxon>Actinomycetes</taxon>
        <taxon>Mycobacteriales</taxon>
        <taxon>Corynebacteriaceae</taxon>
        <taxon>Corynebacterium</taxon>
    </lineage>
</organism>
<evidence type="ECO:0000259" key="2">
    <source>
        <dbReference type="Pfam" id="PF03795"/>
    </source>
</evidence>
<dbReference type="SUPFAM" id="SSF54909">
    <property type="entry name" value="Dimeric alpha+beta barrel"/>
    <property type="match status" value="1"/>
</dbReference>
<dbReference type="Pfam" id="PF03795">
    <property type="entry name" value="YCII"/>
    <property type="match status" value="1"/>
</dbReference>
<gene>
    <name evidence="3" type="ORF">HMPREF0305_10426</name>
</gene>
<dbReference type="eggNOG" id="COG2350">
    <property type="taxonomic scope" value="Bacteria"/>
</dbReference>
<keyword evidence="4" id="KW-1185">Reference proteome</keyword>
<name>E2S1M4_9CORY</name>
<evidence type="ECO:0000313" key="3">
    <source>
        <dbReference type="EMBL" id="EFQ81540.1"/>
    </source>
</evidence>
<dbReference type="HOGENOM" id="CLU_110355_7_0_11"/>